<dbReference type="PANTHER" id="PTHR30069">
    <property type="entry name" value="TONB-DEPENDENT OUTER MEMBRANE RECEPTOR"/>
    <property type="match status" value="1"/>
</dbReference>
<keyword evidence="2" id="KW-0813">Transport</keyword>
<dbReference type="Gene3D" id="2.40.170.20">
    <property type="entry name" value="TonB-dependent receptor, beta-barrel domain"/>
    <property type="match status" value="1"/>
</dbReference>
<reference evidence="10" key="1">
    <citation type="submission" date="2006-10" db="EMBL/GenBank/DDBJ databases">
        <title>Complete sequence of Solibacter usitatus Ellin6076.</title>
        <authorList>
            <consortium name="US DOE Joint Genome Institute"/>
            <person name="Copeland A."/>
            <person name="Lucas S."/>
            <person name="Lapidus A."/>
            <person name="Barry K."/>
            <person name="Detter J.C."/>
            <person name="Glavina del Rio T."/>
            <person name="Hammon N."/>
            <person name="Israni S."/>
            <person name="Dalin E."/>
            <person name="Tice H."/>
            <person name="Pitluck S."/>
            <person name="Thompson L.S."/>
            <person name="Brettin T."/>
            <person name="Bruce D."/>
            <person name="Han C."/>
            <person name="Tapia R."/>
            <person name="Gilna P."/>
            <person name="Schmutz J."/>
            <person name="Larimer F."/>
            <person name="Land M."/>
            <person name="Hauser L."/>
            <person name="Kyrpides N."/>
            <person name="Mikhailova N."/>
            <person name="Janssen P.H."/>
            <person name="Kuske C.R."/>
            <person name="Richardson P."/>
        </authorList>
    </citation>
    <scope>NUCLEOTIDE SEQUENCE</scope>
    <source>
        <strain evidence="10">Ellin6076</strain>
    </source>
</reference>
<feature type="chain" id="PRO_5004162351" evidence="8">
    <location>
        <begin position="28"/>
        <end position="1129"/>
    </location>
</feature>
<organism evidence="10">
    <name type="scientific">Solibacter usitatus (strain Ellin6076)</name>
    <dbReference type="NCBI Taxonomy" id="234267"/>
    <lineage>
        <taxon>Bacteria</taxon>
        <taxon>Pseudomonadati</taxon>
        <taxon>Acidobacteriota</taxon>
        <taxon>Terriglobia</taxon>
        <taxon>Bryobacterales</taxon>
        <taxon>Solibacteraceae</taxon>
        <taxon>Candidatus Solibacter</taxon>
    </lineage>
</organism>
<accession>Q01R68</accession>
<evidence type="ECO:0000256" key="4">
    <source>
        <dbReference type="ARBA" id="ARBA00022692"/>
    </source>
</evidence>
<evidence type="ECO:0000256" key="3">
    <source>
        <dbReference type="ARBA" id="ARBA00022452"/>
    </source>
</evidence>
<evidence type="ECO:0000259" key="9">
    <source>
        <dbReference type="Pfam" id="PF25183"/>
    </source>
</evidence>
<feature type="domain" description="TonB-dependent transporter Oar-like beta-barrel" evidence="9">
    <location>
        <begin position="267"/>
        <end position="1114"/>
    </location>
</feature>
<dbReference type="GO" id="GO:0009279">
    <property type="term" value="C:cell outer membrane"/>
    <property type="evidence" value="ECO:0007669"/>
    <property type="project" value="UniProtKB-SubCell"/>
</dbReference>
<keyword evidence="5" id="KW-0472">Membrane</keyword>
<dbReference type="InterPro" id="IPR036942">
    <property type="entry name" value="Beta-barrel_TonB_sf"/>
</dbReference>
<evidence type="ECO:0000256" key="2">
    <source>
        <dbReference type="ARBA" id="ARBA00022448"/>
    </source>
</evidence>
<dbReference type="SUPFAM" id="SSF49464">
    <property type="entry name" value="Carboxypeptidase regulatory domain-like"/>
    <property type="match status" value="1"/>
</dbReference>
<evidence type="ECO:0000256" key="8">
    <source>
        <dbReference type="SAM" id="SignalP"/>
    </source>
</evidence>
<proteinExistence type="predicted"/>
<name>Q01R68_SOLUE</name>
<evidence type="ECO:0000256" key="7">
    <source>
        <dbReference type="SAM" id="MobiDB-lite"/>
    </source>
</evidence>
<sequence length="1129" mass="120613" precursor="true">MGTAQATLLNAIRCVCFIGIASLPALAQFRGTIQGTISDTSGAVIPGAKVTLTNTETQRKQTSTASEEGFYHFAGLAPGRYTVEASANGMRKGIVTGIALEPESATGVNITLQAGEVTESVTVSSDAAPPLQTESANVTADLSTAAVRTLPQVGRDPYELLRLAPGVFGSGARSAGGGSVALPNASGPGGSNASIFQTENQVPIVANGQRTSLNNFEIDGVSVNSLTWGGAAVVTPNQESVKAVRVSSSDYSAEAGRNSGAQIEVVSQNGTNQFHGSGVFKYNDPILNAYNKFGGPNGAPQVRVNQLLRQFAGSAGGPIVKNKLFFFVSYEGLRQGTTNYTTAYVETPEYRQQVLAERPQSIIAQVFSNPGIQPRVASYLPTACPAGFAAGACRQVAGGLDLGSLTGARGQYVDTGSQPAGGGLDGVPDVSFAQLTLPGSLQGNQYNARMDFNPTSADSFALSTYISALHQLSSDSAGGSRPLGDLPLKPLNTAATATYNRTLSPTTLNELRFNFTRFADDGVSDAANVNFGIPRLEVEGLALPDRIRFGAPQSETTPAKFAQNQYELRDNLTKVWGNHALKFGAEARWEQDNNSLVGGARPLYTFTGLFNLANDAPTFEQINANPTTGAPADAQRYFRSHTIAFYGQDQWKIQPGLTLTLGLRWEYFSPIAEARNRLTNLVLAAPYTLLGARVESLGQLFHRDRNNFGPRLGFAYNPSGWKKLVVRGGFGVYFNRQPNVLFANSRGNPPLLARFGLCCGTAASPFDNGQIQYSLGTGSSIYGYPANPALAVGIDPLTGAVTNRTVEVWGSQQNFPTAYAFVYSWNLEYALPGRMVASAGYQGSTDHHLIRIVNENFLYPNNPAFGPVYFPQPDVNSNYNALNLTLTRSFAGGFGLQANYRWSKSIDQLSNEGPGSSANQTYPQDQRTERGPSDFDATHSLTIAAQYELPWYKKRGGVAGALLGGYQLAPIFTWHTGFPYTVKIGQSVSTPGGPTLGPIRPVQYYGNAVYDNSNDAFINGTNWPGGGKTYFDIQSAGPPGIGRNTFRGPRYFSVDLSAVKQIRLSSRFHLGEAAALEIRANLYNLFNTLNLTPFGFFDSGVFADSPQFGRATQPGLAGRVVEFQGRVSF</sequence>
<feature type="compositionally biased region" description="Basic and acidic residues" evidence="7">
    <location>
        <begin position="926"/>
        <end position="935"/>
    </location>
</feature>
<dbReference type="STRING" id="234267.Acid_6939"/>
<dbReference type="GO" id="GO:0044718">
    <property type="term" value="P:siderophore transmembrane transport"/>
    <property type="evidence" value="ECO:0007669"/>
    <property type="project" value="TreeGrafter"/>
</dbReference>
<dbReference type="PANTHER" id="PTHR30069:SF46">
    <property type="entry name" value="OAR PROTEIN"/>
    <property type="match status" value="1"/>
</dbReference>
<keyword evidence="4" id="KW-0812">Transmembrane</keyword>
<comment type="subcellular location">
    <subcellularLocation>
        <location evidence="1">Cell outer membrane</location>
        <topology evidence="1">Multi-pass membrane protein</topology>
    </subcellularLocation>
</comment>
<dbReference type="OrthoDB" id="97893at2"/>
<dbReference type="GO" id="GO:0015344">
    <property type="term" value="F:siderophore uptake transmembrane transporter activity"/>
    <property type="evidence" value="ECO:0007669"/>
    <property type="project" value="TreeGrafter"/>
</dbReference>
<dbReference type="Gene3D" id="2.60.40.1120">
    <property type="entry name" value="Carboxypeptidase-like, regulatory domain"/>
    <property type="match status" value="1"/>
</dbReference>
<keyword evidence="8" id="KW-0732">Signal</keyword>
<evidence type="ECO:0000256" key="6">
    <source>
        <dbReference type="ARBA" id="ARBA00023237"/>
    </source>
</evidence>
<dbReference type="EMBL" id="CP000473">
    <property type="protein sequence ID" value="ABJ87852.1"/>
    <property type="molecule type" value="Genomic_DNA"/>
</dbReference>
<dbReference type="KEGG" id="sus:Acid_6939"/>
<protein>
    <submittedName>
        <fullName evidence="10">Cna B domain protein</fullName>
    </submittedName>
</protein>
<dbReference type="Pfam" id="PF13620">
    <property type="entry name" value="CarboxypepD_reg"/>
    <property type="match status" value="1"/>
</dbReference>
<dbReference type="SUPFAM" id="SSF56935">
    <property type="entry name" value="Porins"/>
    <property type="match status" value="1"/>
</dbReference>
<feature type="compositionally biased region" description="Polar residues" evidence="7">
    <location>
        <begin position="908"/>
        <end position="925"/>
    </location>
</feature>
<keyword evidence="3" id="KW-1134">Transmembrane beta strand</keyword>
<evidence type="ECO:0000256" key="5">
    <source>
        <dbReference type="ARBA" id="ARBA00023136"/>
    </source>
</evidence>
<dbReference type="AlphaFoldDB" id="Q01R68"/>
<dbReference type="InterPro" id="IPR039426">
    <property type="entry name" value="TonB-dep_rcpt-like"/>
</dbReference>
<keyword evidence="6" id="KW-0998">Cell outer membrane</keyword>
<dbReference type="HOGENOM" id="CLU_006298_0_0_0"/>
<feature type="region of interest" description="Disordered" evidence="7">
    <location>
        <begin position="908"/>
        <end position="935"/>
    </location>
</feature>
<feature type="signal peptide" evidence="8">
    <location>
        <begin position="1"/>
        <end position="27"/>
    </location>
</feature>
<dbReference type="Pfam" id="PF25183">
    <property type="entry name" value="OMP_b-brl_4"/>
    <property type="match status" value="1"/>
</dbReference>
<dbReference type="InParanoid" id="Q01R68"/>
<dbReference type="InterPro" id="IPR008969">
    <property type="entry name" value="CarboxyPept-like_regulatory"/>
</dbReference>
<dbReference type="InterPro" id="IPR057601">
    <property type="entry name" value="Oar-like_b-barrel"/>
</dbReference>
<evidence type="ECO:0000256" key="1">
    <source>
        <dbReference type="ARBA" id="ARBA00004571"/>
    </source>
</evidence>
<evidence type="ECO:0000313" key="10">
    <source>
        <dbReference type="EMBL" id="ABJ87852.1"/>
    </source>
</evidence>
<dbReference type="eggNOG" id="COG4771">
    <property type="taxonomic scope" value="Bacteria"/>
</dbReference>
<gene>
    <name evidence="10" type="ordered locus">Acid_6939</name>
</gene>